<dbReference type="FunCoup" id="K0KES1">
    <property type="interactions" value="802"/>
</dbReference>
<evidence type="ECO:0000256" key="1">
    <source>
        <dbReference type="ARBA" id="ARBA00005607"/>
    </source>
</evidence>
<dbReference type="Pfam" id="PF04925">
    <property type="entry name" value="SHQ1"/>
    <property type="match status" value="1"/>
</dbReference>
<protein>
    <recommendedName>
        <fullName evidence="2">CS domain-containing protein</fullName>
    </recommendedName>
</protein>
<dbReference type="GO" id="GO:0005737">
    <property type="term" value="C:cytoplasm"/>
    <property type="evidence" value="ECO:0007669"/>
    <property type="project" value="TreeGrafter"/>
</dbReference>
<dbReference type="HOGENOM" id="CLU_030217_1_0_1"/>
<name>K0KES1_WICCF</name>
<dbReference type="GO" id="GO:0000493">
    <property type="term" value="P:box H/ACA snoRNP assembly"/>
    <property type="evidence" value="ECO:0007669"/>
    <property type="project" value="InterPro"/>
</dbReference>
<dbReference type="STRING" id="1206466.K0KES1"/>
<feature type="domain" description="CS" evidence="2">
    <location>
        <begin position="1"/>
        <end position="92"/>
    </location>
</feature>
<organism evidence="3 4">
    <name type="scientific">Wickerhamomyces ciferrii (strain ATCC 14091 / BCRC 22168 / CBS 111 / JCM 3599 / NBRC 0793 / NRRL Y-1031 F-60-10)</name>
    <name type="common">Yeast</name>
    <name type="synonym">Pichia ciferrii</name>
    <dbReference type="NCBI Taxonomy" id="1206466"/>
    <lineage>
        <taxon>Eukaryota</taxon>
        <taxon>Fungi</taxon>
        <taxon>Dikarya</taxon>
        <taxon>Ascomycota</taxon>
        <taxon>Saccharomycotina</taxon>
        <taxon>Saccharomycetes</taxon>
        <taxon>Phaffomycetales</taxon>
        <taxon>Wickerhamomycetaceae</taxon>
        <taxon>Wickerhamomyces</taxon>
    </lineage>
</organism>
<dbReference type="InterPro" id="IPR039742">
    <property type="entry name" value="Shq1"/>
</dbReference>
<dbReference type="InterPro" id="IPR007052">
    <property type="entry name" value="CS_dom"/>
</dbReference>
<dbReference type="InterPro" id="IPR048696">
    <property type="entry name" value="SHQ1-like_CS"/>
</dbReference>
<dbReference type="PROSITE" id="PS51203">
    <property type="entry name" value="CS"/>
    <property type="match status" value="1"/>
</dbReference>
<dbReference type="Proteomes" id="UP000009328">
    <property type="component" value="Unassembled WGS sequence"/>
</dbReference>
<sequence length="503" mass="58472">MLTPFFTCSQDEEFVHINIKVSHIRFDAPGVQIIAEDELFIFSLSPYYLRLRFDKKLIDDEERSNAHYESKEEIVKVKIPKLNKGEVFEDLDLPQKLLARAGEKIDNNQNGEGNQALDTKELLQEIGVQNVDENLIKEVDADLKKDNVQPTTTKKPLIEEVDNSNEPKSDLQTTLDEGTEFNWEINQDLPQPSTDLKIKYGFDNRYDSIVGISISNGNDINELDDPEHTKPEDRIKERLLKENFKFDPEYYAADYMTSKYSEDDPDLYSEIKDLLKWEQPLINSTDFTTEENEKMLQLPKKSFLISNQKTLYYTILSILFSFAFESRETQGELGIESAWTMGKLTPQISFLDSTIVFPDSKISIFKALIITSIRRALSYPLHRHYGLTLKAWEDVIKFLESGKKTVLKALLAAREPFRFHDIYYCYDKIYFEDLINWLINDPKDNDFVFKSLASELSKNLKFLEKTEILFEQLDEDGDVDTFLNIQEIESIAETMYLENKQSS</sequence>
<dbReference type="EMBL" id="CAIF01000085">
    <property type="protein sequence ID" value="CCH43630.1"/>
    <property type="molecule type" value="Genomic_DNA"/>
</dbReference>
<dbReference type="PANTHER" id="PTHR12967">
    <property type="entry name" value="PROTEIN SHQ1 HOMOLOG"/>
    <property type="match status" value="1"/>
</dbReference>
<dbReference type="Pfam" id="PF21413">
    <property type="entry name" value="SHQ1-like_CS"/>
    <property type="match status" value="1"/>
</dbReference>
<proteinExistence type="inferred from homology"/>
<evidence type="ECO:0000313" key="4">
    <source>
        <dbReference type="Proteomes" id="UP000009328"/>
    </source>
</evidence>
<dbReference type="InterPro" id="IPR007009">
    <property type="entry name" value="Shq1_C"/>
</dbReference>
<dbReference type="AlphaFoldDB" id="K0KES1"/>
<dbReference type="GO" id="GO:0051082">
    <property type="term" value="F:unfolded protein binding"/>
    <property type="evidence" value="ECO:0007669"/>
    <property type="project" value="TreeGrafter"/>
</dbReference>
<dbReference type="Gene3D" id="2.60.40.790">
    <property type="match status" value="1"/>
</dbReference>
<evidence type="ECO:0000313" key="3">
    <source>
        <dbReference type="EMBL" id="CCH43630.1"/>
    </source>
</evidence>
<comment type="similarity">
    <text evidence="1">Belongs to the SHQ1 family.</text>
</comment>
<gene>
    <name evidence="3" type="ORF">BN7_3183</name>
</gene>
<accession>K0KES1</accession>
<dbReference type="eggNOG" id="KOG3247">
    <property type="taxonomic scope" value="Eukaryota"/>
</dbReference>
<evidence type="ECO:0000259" key="2">
    <source>
        <dbReference type="PROSITE" id="PS51203"/>
    </source>
</evidence>
<reference evidence="3 4" key="1">
    <citation type="journal article" date="2012" name="Eukaryot. Cell">
        <title>Draft genome sequence of Wickerhamomyces ciferrii NRRL Y-1031 F-60-10.</title>
        <authorList>
            <person name="Schneider J."/>
            <person name="Andrea H."/>
            <person name="Blom J."/>
            <person name="Jaenicke S."/>
            <person name="Ruckert C."/>
            <person name="Schorsch C."/>
            <person name="Szczepanowski R."/>
            <person name="Farwick M."/>
            <person name="Goesmann A."/>
            <person name="Puhler A."/>
            <person name="Schaffer S."/>
            <person name="Tauch A."/>
            <person name="Kohler T."/>
            <person name="Brinkrolf K."/>
        </authorList>
    </citation>
    <scope>NUCLEOTIDE SEQUENCE [LARGE SCALE GENOMIC DNA]</scope>
    <source>
        <strain evidence="4">ATCC 14091 / BCRC 22168 / CBS 111 / JCM 3599 / NBRC 0793 / NRRL Y-1031 F-60-10</strain>
    </source>
</reference>
<dbReference type="PANTHER" id="PTHR12967:SF0">
    <property type="entry name" value="PROTEIN SHQ1 HOMOLOG"/>
    <property type="match status" value="1"/>
</dbReference>
<keyword evidence="4" id="KW-1185">Reference proteome</keyword>
<dbReference type="GO" id="GO:0005654">
    <property type="term" value="C:nucleoplasm"/>
    <property type="evidence" value="ECO:0007669"/>
    <property type="project" value="TreeGrafter"/>
</dbReference>
<dbReference type="InterPro" id="IPR008978">
    <property type="entry name" value="HSP20-like_chaperone"/>
</dbReference>
<dbReference type="InParanoid" id="K0KES1"/>
<comment type="caution">
    <text evidence="3">The sequence shown here is derived from an EMBL/GenBank/DDBJ whole genome shotgun (WGS) entry which is preliminary data.</text>
</comment>